<protein>
    <submittedName>
        <fullName evidence="5">JmjC domain, hydroxylase-domain-containing protein</fullName>
    </submittedName>
</protein>
<feature type="region of interest" description="Disordered" evidence="3">
    <location>
        <begin position="389"/>
        <end position="512"/>
    </location>
</feature>
<dbReference type="SUPFAM" id="SSF51197">
    <property type="entry name" value="Clavaminate synthase-like"/>
    <property type="match status" value="1"/>
</dbReference>
<dbReference type="GO" id="GO:0006355">
    <property type="term" value="P:regulation of DNA-templated transcription"/>
    <property type="evidence" value="ECO:0007669"/>
    <property type="project" value="TreeGrafter"/>
</dbReference>
<organism evidence="5 6">
    <name type="scientific">Pseudoneurospora amorphoporcata</name>
    <dbReference type="NCBI Taxonomy" id="241081"/>
    <lineage>
        <taxon>Eukaryota</taxon>
        <taxon>Fungi</taxon>
        <taxon>Dikarya</taxon>
        <taxon>Ascomycota</taxon>
        <taxon>Pezizomycotina</taxon>
        <taxon>Sordariomycetes</taxon>
        <taxon>Sordariomycetidae</taxon>
        <taxon>Sordariales</taxon>
        <taxon>Sordariaceae</taxon>
        <taxon>Pseudoneurospora</taxon>
    </lineage>
</organism>
<dbReference type="PROSITE" id="PS51184">
    <property type="entry name" value="JMJC"/>
    <property type="match status" value="1"/>
</dbReference>
<dbReference type="SMART" id="SM00558">
    <property type="entry name" value="JmjC"/>
    <property type="match status" value="1"/>
</dbReference>
<keyword evidence="2" id="KW-0408">Iron</keyword>
<keyword evidence="6" id="KW-1185">Reference proteome</keyword>
<feature type="compositionally biased region" description="Basic residues" evidence="3">
    <location>
        <begin position="421"/>
        <end position="431"/>
    </location>
</feature>
<dbReference type="PANTHER" id="PTHR10694:SF33">
    <property type="entry name" value="LYSINE-SPECIFIC DEMETHYLASE 5"/>
    <property type="match status" value="1"/>
</dbReference>
<dbReference type="EMBL" id="MU859511">
    <property type="protein sequence ID" value="KAK3946808.1"/>
    <property type="molecule type" value="Genomic_DNA"/>
</dbReference>
<accession>A0AAN6NMK8</accession>
<dbReference type="GO" id="GO:0005634">
    <property type="term" value="C:nucleus"/>
    <property type="evidence" value="ECO:0007669"/>
    <property type="project" value="TreeGrafter"/>
</dbReference>
<evidence type="ECO:0000256" key="2">
    <source>
        <dbReference type="ARBA" id="ARBA00023004"/>
    </source>
</evidence>
<keyword evidence="1" id="KW-0479">Metal-binding</keyword>
<reference evidence="5" key="1">
    <citation type="journal article" date="2023" name="Mol. Phylogenet. Evol.">
        <title>Genome-scale phylogeny and comparative genomics of the fungal order Sordariales.</title>
        <authorList>
            <person name="Hensen N."/>
            <person name="Bonometti L."/>
            <person name="Westerberg I."/>
            <person name="Brannstrom I.O."/>
            <person name="Guillou S."/>
            <person name="Cros-Aarteil S."/>
            <person name="Calhoun S."/>
            <person name="Haridas S."/>
            <person name="Kuo A."/>
            <person name="Mondo S."/>
            <person name="Pangilinan J."/>
            <person name="Riley R."/>
            <person name="LaButti K."/>
            <person name="Andreopoulos B."/>
            <person name="Lipzen A."/>
            <person name="Chen C."/>
            <person name="Yan M."/>
            <person name="Daum C."/>
            <person name="Ng V."/>
            <person name="Clum A."/>
            <person name="Steindorff A."/>
            <person name="Ohm R.A."/>
            <person name="Martin F."/>
            <person name="Silar P."/>
            <person name="Natvig D.O."/>
            <person name="Lalanne C."/>
            <person name="Gautier V."/>
            <person name="Ament-Velasquez S.L."/>
            <person name="Kruys A."/>
            <person name="Hutchinson M.I."/>
            <person name="Powell A.J."/>
            <person name="Barry K."/>
            <person name="Miller A.N."/>
            <person name="Grigoriev I.V."/>
            <person name="Debuchy R."/>
            <person name="Gladieux P."/>
            <person name="Hiltunen Thoren M."/>
            <person name="Johannesson H."/>
        </authorList>
    </citation>
    <scope>NUCLEOTIDE SEQUENCE</scope>
    <source>
        <strain evidence="5">CBS 626.80</strain>
    </source>
</reference>
<reference evidence="5" key="2">
    <citation type="submission" date="2023-06" db="EMBL/GenBank/DDBJ databases">
        <authorList>
            <consortium name="Lawrence Berkeley National Laboratory"/>
            <person name="Mondo S.J."/>
            <person name="Hensen N."/>
            <person name="Bonometti L."/>
            <person name="Westerberg I."/>
            <person name="Brannstrom I.O."/>
            <person name="Guillou S."/>
            <person name="Cros-Aarteil S."/>
            <person name="Calhoun S."/>
            <person name="Haridas S."/>
            <person name="Kuo A."/>
            <person name="Pangilinan J."/>
            <person name="Riley R."/>
            <person name="Labutti K."/>
            <person name="Andreopoulos B."/>
            <person name="Lipzen A."/>
            <person name="Chen C."/>
            <person name="Yanf M."/>
            <person name="Daum C."/>
            <person name="Ng V."/>
            <person name="Clum A."/>
            <person name="Steindorff A."/>
            <person name="Ohm R."/>
            <person name="Martin F."/>
            <person name="Silar P."/>
            <person name="Natvig D."/>
            <person name="Lalanne C."/>
            <person name="Gautier V."/>
            <person name="Ament-Velasquez S.L."/>
            <person name="Kruys A."/>
            <person name="Hutchinson M.I."/>
            <person name="Powell A.J."/>
            <person name="Barry K."/>
            <person name="Miller A.N."/>
            <person name="Grigoriev I.V."/>
            <person name="Debuchy R."/>
            <person name="Gladieux P."/>
            <person name="Thoren M.H."/>
            <person name="Johannesson H."/>
        </authorList>
    </citation>
    <scope>NUCLEOTIDE SEQUENCE</scope>
    <source>
        <strain evidence="5">CBS 626.80</strain>
    </source>
</reference>
<dbReference type="GO" id="GO:0034647">
    <property type="term" value="F:histone H3K4me/H3K4me2/H3K4me3 demethylase activity"/>
    <property type="evidence" value="ECO:0007669"/>
    <property type="project" value="TreeGrafter"/>
</dbReference>
<comment type="caution">
    <text evidence="5">The sequence shown here is derived from an EMBL/GenBank/DDBJ whole genome shotgun (WGS) entry which is preliminary data.</text>
</comment>
<feature type="compositionally biased region" description="Low complexity" evidence="3">
    <location>
        <begin position="63"/>
        <end position="72"/>
    </location>
</feature>
<feature type="domain" description="JmjC" evidence="4">
    <location>
        <begin position="216"/>
        <end position="376"/>
    </location>
</feature>
<sequence length="729" mass="81258">MEALKSEIESIKLQIQRLCSFAETNLQKSTPSSSSTETDVTSSAIQQVLEVLNRIDNKLNELTTTSSTSSTSLPSIPYSTNTTGPHPIPNLDKIGHHTLKPLTKDDLGPNLIAKLAELETNTHFSGKVRVAIEDLGIDWRDFARRARPLPDHKQFAVQHCQGNDGFSNLYLGHLKKMPAIDLNQSDKEPTHDEAFNFAHDTIESPPVGERSYFVGEFDKSGTPLAELFSSGALSILGELPGINTLYMHMGESGSGTAFHCEDAELHSYNLNIIGYKLWIMIAPDNTSKFEEMLDDQFGLQKCDQGVRHLNIMVSPKKLLEKGIKFDIICAGPGDLVITRPRQYHAVLNYTPSLAIATNYTLPNEQPIPPGCGVCPRDGLYRLSHTNLRKLSNQPKRKAGATALLYSPPTKKTKTHPTALPNRKRQNTHHSKVAINKQRDKRHNEENRDGHTQQQGQQQEPHELTGHEDDNEGSDEEDDDDGDKEDDDDGDENNNGSNNGNSDGESNQQQGTINGRRLASLTTNRDAILRFMSIVQAWDNADVGLKRLFAGGKPKDELTSATHYDGLQQKSQNFGVLYTVLGMSASFRLSKVMIDDQQRHRTSSHCMSAVLAGRGIDDNKRTRKKLSTELSEARKIMKMVEGYDGLLCFLPLGSDSGFTLRDLKRGSNEQIQAFRTTVARYENLMLLNEVGNEFLLSIWGEGEFKERCFQSKQPHELRTLPDGDLITLLR</sequence>
<dbReference type="GO" id="GO:0046872">
    <property type="term" value="F:metal ion binding"/>
    <property type="evidence" value="ECO:0007669"/>
    <property type="project" value="UniProtKB-KW"/>
</dbReference>
<proteinExistence type="predicted"/>
<evidence type="ECO:0000256" key="1">
    <source>
        <dbReference type="ARBA" id="ARBA00022723"/>
    </source>
</evidence>
<evidence type="ECO:0000313" key="5">
    <source>
        <dbReference type="EMBL" id="KAK3946808.1"/>
    </source>
</evidence>
<gene>
    <name evidence="5" type="ORF">QBC32DRAFT_248782</name>
</gene>
<dbReference type="PANTHER" id="PTHR10694">
    <property type="entry name" value="LYSINE-SPECIFIC DEMETHYLASE"/>
    <property type="match status" value="1"/>
</dbReference>
<evidence type="ECO:0000313" key="6">
    <source>
        <dbReference type="Proteomes" id="UP001303222"/>
    </source>
</evidence>
<feature type="compositionally biased region" description="Acidic residues" evidence="3">
    <location>
        <begin position="468"/>
        <end position="491"/>
    </location>
</feature>
<dbReference type="Gene3D" id="2.60.120.650">
    <property type="entry name" value="Cupin"/>
    <property type="match status" value="1"/>
</dbReference>
<feature type="compositionally biased region" description="Basic and acidic residues" evidence="3">
    <location>
        <begin position="441"/>
        <end position="450"/>
    </location>
</feature>
<dbReference type="Proteomes" id="UP001303222">
    <property type="component" value="Unassembled WGS sequence"/>
</dbReference>
<dbReference type="Pfam" id="PF02373">
    <property type="entry name" value="JmjC"/>
    <property type="match status" value="1"/>
</dbReference>
<feature type="compositionally biased region" description="Low complexity" evidence="3">
    <location>
        <begin position="492"/>
        <end position="506"/>
    </location>
</feature>
<evidence type="ECO:0000259" key="4">
    <source>
        <dbReference type="PROSITE" id="PS51184"/>
    </source>
</evidence>
<dbReference type="AlphaFoldDB" id="A0AAN6NMK8"/>
<dbReference type="InterPro" id="IPR003347">
    <property type="entry name" value="JmjC_dom"/>
</dbReference>
<evidence type="ECO:0000256" key="3">
    <source>
        <dbReference type="SAM" id="MobiDB-lite"/>
    </source>
</evidence>
<name>A0AAN6NMK8_9PEZI</name>
<feature type="region of interest" description="Disordered" evidence="3">
    <location>
        <begin position="62"/>
        <end position="85"/>
    </location>
</feature>
<dbReference type="GO" id="GO:0000785">
    <property type="term" value="C:chromatin"/>
    <property type="evidence" value="ECO:0007669"/>
    <property type="project" value="TreeGrafter"/>
</dbReference>
<feature type="compositionally biased region" description="Polar residues" evidence="3">
    <location>
        <begin position="73"/>
        <end position="84"/>
    </location>
</feature>